<dbReference type="GO" id="GO:0043531">
    <property type="term" value="F:ADP binding"/>
    <property type="evidence" value="ECO:0007669"/>
    <property type="project" value="InterPro"/>
</dbReference>
<reference evidence="2 3" key="1">
    <citation type="submission" date="2019-03" db="EMBL/GenBank/DDBJ databases">
        <authorList>
            <person name="Gonzalez-Pimentel J.L."/>
        </authorList>
    </citation>
    <scope>NUCLEOTIDE SEQUENCE [LARGE SCALE GENOMIC DNA]</scope>
    <source>
        <strain evidence="2 3">JCM 31289</strain>
    </source>
</reference>
<dbReference type="InterPro" id="IPR011990">
    <property type="entry name" value="TPR-like_helical_dom_sf"/>
</dbReference>
<accession>A0A4Z0H9X7</accession>
<dbReference type="InterPro" id="IPR019734">
    <property type="entry name" value="TPR_rpt"/>
</dbReference>
<dbReference type="Gene3D" id="3.40.50.300">
    <property type="entry name" value="P-loop containing nucleotide triphosphate hydrolases"/>
    <property type="match status" value="1"/>
</dbReference>
<evidence type="ECO:0000313" key="2">
    <source>
        <dbReference type="EMBL" id="TGB12347.1"/>
    </source>
</evidence>
<dbReference type="SUPFAM" id="SSF48452">
    <property type="entry name" value="TPR-like"/>
    <property type="match status" value="1"/>
</dbReference>
<dbReference type="AlphaFoldDB" id="A0A4Z0H9X7"/>
<dbReference type="Gene3D" id="1.25.40.10">
    <property type="entry name" value="Tetratricopeptide repeat domain"/>
    <property type="match status" value="1"/>
</dbReference>
<proteinExistence type="predicted"/>
<dbReference type="InterPro" id="IPR027417">
    <property type="entry name" value="P-loop_NTPase"/>
</dbReference>
<organism evidence="2 3">
    <name type="scientific">Streptomyces palmae</name>
    <dbReference type="NCBI Taxonomy" id="1701085"/>
    <lineage>
        <taxon>Bacteria</taxon>
        <taxon>Bacillati</taxon>
        <taxon>Actinomycetota</taxon>
        <taxon>Actinomycetes</taxon>
        <taxon>Kitasatosporales</taxon>
        <taxon>Streptomycetaceae</taxon>
        <taxon>Streptomyces</taxon>
    </lineage>
</organism>
<name>A0A4Z0H9X7_9ACTN</name>
<sequence>LLPRPPAGFVGRGVESALLTEAARSGAAPLCVVTGPAGVGKTSLAVHWAYRHADAYPDGVLYADLHPHTPGEPGPRTVEILHDFLSALGVPEERLPARGRAAEAMYRSLLADRRVLVLLDNAVDSAQVRPLLPGAPGCPVVVTSRNRLEGLVATDCARLLLLRRLSPDGGAAVLRMVVGDARVDAEPRAARDLSALCDGLPLALRLAAARLVARPGLSLRAMADDLLDEHRRLALLSTEDVGVEATLRLGRQQLPAAGELLFRQLALHVGAELDRGAAAALTGLSPAEADRALEELAAAHLLEERARGRYLMHDLIRLYARSGAAQAAPDGLRRLLVHYTGAALAATAAAEPGSQPCCTLPEGVAPVGPVPRPADRPEAMAWFAVERANLTAAVARAAETGHHAYAWRIAVAMWPLIVRQVHEGWEATLEHALGSALVLGDADAESRLRTLLGWVLTENGRHPQALEHLHRAPALAARAGDRPGEVIAMINWAAALERTGDLDAAGERREQAAAMARVLGHPHTETLALYHLADHCLTLGQPERALAHGHRALELAPEQQSEDRRALLLRTCAQALEALGRPAEARLYFAQAAELVADAEQPDYDPISH</sequence>
<evidence type="ECO:0000313" key="3">
    <source>
        <dbReference type="Proteomes" id="UP000297948"/>
    </source>
</evidence>
<dbReference type="EMBL" id="SRID01000077">
    <property type="protein sequence ID" value="TGB12347.1"/>
    <property type="molecule type" value="Genomic_DNA"/>
</dbReference>
<dbReference type="RefSeq" id="WP_135338842.1">
    <property type="nucleotide sequence ID" value="NZ_SRID01000077.1"/>
</dbReference>
<dbReference type="Pfam" id="PF13424">
    <property type="entry name" value="TPR_12"/>
    <property type="match status" value="1"/>
</dbReference>
<evidence type="ECO:0000259" key="1">
    <source>
        <dbReference type="Pfam" id="PF13401"/>
    </source>
</evidence>
<dbReference type="Proteomes" id="UP000297948">
    <property type="component" value="Unassembled WGS sequence"/>
</dbReference>
<feature type="domain" description="ORC1/DEAH AAA+ ATPase" evidence="1">
    <location>
        <begin position="28"/>
        <end position="122"/>
    </location>
</feature>
<dbReference type="InterPro" id="IPR049945">
    <property type="entry name" value="AAA_22"/>
</dbReference>
<comment type="caution">
    <text evidence="2">The sequence shown here is derived from an EMBL/GenBank/DDBJ whole genome shotgun (WGS) entry which is preliminary data.</text>
</comment>
<dbReference type="PANTHER" id="PTHR47691:SF3">
    <property type="entry name" value="HTH-TYPE TRANSCRIPTIONAL REGULATOR RV0890C-RELATED"/>
    <property type="match status" value="1"/>
</dbReference>
<keyword evidence="3" id="KW-1185">Reference proteome</keyword>
<feature type="non-terminal residue" evidence="2">
    <location>
        <position position="1"/>
    </location>
</feature>
<dbReference type="SMART" id="SM00028">
    <property type="entry name" value="TPR"/>
    <property type="match status" value="3"/>
</dbReference>
<dbReference type="OrthoDB" id="581105at2"/>
<dbReference type="PRINTS" id="PR00364">
    <property type="entry name" value="DISEASERSIST"/>
</dbReference>
<dbReference type="Pfam" id="PF13401">
    <property type="entry name" value="AAA_22"/>
    <property type="match status" value="1"/>
</dbReference>
<gene>
    <name evidence="2" type="ORF">E4099_11180</name>
</gene>
<dbReference type="SUPFAM" id="SSF52540">
    <property type="entry name" value="P-loop containing nucleoside triphosphate hydrolases"/>
    <property type="match status" value="1"/>
</dbReference>
<protein>
    <submittedName>
        <fullName evidence="2">Tetratricopeptide repeat protein</fullName>
    </submittedName>
</protein>
<dbReference type="PANTHER" id="PTHR47691">
    <property type="entry name" value="REGULATOR-RELATED"/>
    <property type="match status" value="1"/>
</dbReference>